<accession>A0ABD6DMS5</accession>
<evidence type="ECO:0000313" key="2">
    <source>
        <dbReference type="Proteomes" id="UP001597034"/>
    </source>
</evidence>
<evidence type="ECO:0000313" key="1">
    <source>
        <dbReference type="EMBL" id="MFD1646662.1"/>
    </source>
</evidence>
<dbReference type="AlphaFoldDB" id="A0ABD6DMS5"/>
<sequence>MSDQEVATESVLQYHADSLGVDLDYLLDEGRESGLIRYDAAIRVGDETVHRYLIDGTLREFIEWAERAVEAN</sequence>
<dbReference type="EMBL" id="JBHUDO010000003">
    <property type="protein sequence ID" value="MFD1646662.1"/>
    <property type="molecule type" value="Genomic_DNA"/>
</dbReference>
<organism evidence="1 2">
    <name type="scientific">Haloarchaeobius litoreus</name>
    <dbReference type="NCBI Taxonomy" id="755306"/>
    <lineage>
        <taxon>Archaea</taxon>
        <taxon>Methanobacteriati</taxon>
        <taxon>Methanobacteriota</taxon>
        <taxon>Stenosarchaea group</taxon>
        <taxon>Halobacteria</taxon>
        <taxon>Halobacteriales</taxon>
        <taxon>Halorubellaceae</taxon>
        <taxon>Haloarchaeobius</taxon>
    </lineage>
</organism>
<gene>
    <name evidence="1" type="ORF">ACFSBL_13305</name>
</gene>
<keyword evidence="2" id="KW-1185">Reference proteome</keyword>
<dbReference type="Proteomes" id="UP001597034">
    <property type="component" value="Unassembled WGS sequence"/>
</dbReference>
<name>A0ABD6DMS5_9EURY</name>
<protein>
    <submittedName>
        <fullName evidence="1">Uncharacterized protein</fullName>
    </submittedName>
</protein>
<proteinExistence type="predicted"/>
<reference evidence="1 2" key="1">
    <citation type="journal article" date="2019" name="Int. J. Syst. Evol. Microbiol.">
        <title>The Global Catalogue of Microorganisms (GCM) 10K type strain sequencing project: providing services to taxonomists for standard genome sequencing and annotation.</title>
        <authorList>
            <consortium name="The Broad Institute Genomics Platform"/>
            <consortium name="The Broad Institute Genome Sequencing Center for Infectious Disease"/>
            <person name="Wu L."/>
            <person name="Ma J."/>
        </authorList>
    </citation>
    <scope>NUCLEOTIDE SEQUENCE [LARGE SCALE GENOMIC DNA]</scope>
    <source>
        <strain evidence="1 2">CGMCC 1.10390</strain>
    </source>
</reference>
<dbReference type="RefSeq" id="WP_256401256.1">
    <property type="nucleotide sequence ID" value="NZ_JANHJR010000003.1"/>
</dbReference>
<comment type="caution">
    <text evidence="1">The sequence shown here is derived from an EMBL/GenBank/DDBJ whole genome shotgun (WGS) entry which is preliminary data.</text>
</comment>